<dbReference type="Proteomes" id="UP000653565">
    <property type="component" value="Unassembled WGS sequence"/>
</dbReference>
<evidence type="ECO:0000256" key="1">
    <source>
        <dbReference type="ARBA" id="ARBA00022801"/>
    </source>
</evidence>
<gene>
    <name evidence="5" type="ORF">CNMCM6805_000655</name>
</gene>
<comment type="caution">
    <text evidence="5">The sequence shown here is derived from an EMBL/GenBank/DDBJ whole genome shotgun (WGS) entry which is preliminary data.</text>
</comment>
<dbReference type="Pfam" id="PF01734">
    <property type="entry name" value="Patatin"/>
    <property type="match status" value="1"/>
</dbReference>
<organism evidence="5 6">
    <name type="scientific">Aspergillus fumigatiaffinis</name>
    <dbReference type="NCBI Taxonomy" id="340414"/>
    <lineage>
        <taxon>Eukaryota</taxon>
        <taxon>Fungi</taxon>
        <taxon>Dikarya</taxon>
        <taxon>Ascomycota</taxon>
        <taxon>Pezizomycotina</taxon>
        <taxon>Eurotiomycetes</taxon>
        <taxon>Eurotiomycetidae</taxon>
        <taxon>Eurotiales</taxon>
        <taxon>Aspergillaceae</taxon>
        <taxon>Aspergillus</taxon>
        <taxon>Aspergillus subgen. Fumigati</taxon>
    </lineage>
</organism>
<name>A0A8H4M6Y7_9EURO</name>
<dbReference type="AlphaFoldDB" id="A0A8H4M6Y7"/>
<dbReference type="SUPFAM" id="SSF52151">
    <property type="entry name" value="FabD/lysophospholipase-like"/>
    <property type="match status" value="1"/>
</dbReference>
<dbReference type="EMBL" id="JAAAPX010000114">
    <property type="protein sequence ID" value="KAF4230620.1"/>
    <property type="molecule type" value="Genomic_DNA"/>
</dbReference>
<evidence type="ECO:0000313" key="6">
    <source>
        <dbReference type="Proteomes" id="UP000653565"/>
    </source>
</evidence>
<reference evidence="5" key="2">
    <citation type="submission" date="2020-04" db="EMBL/GenBank/DDBJ databases">
        <authorList>
            <person name="Santos R.A.C."/>
            <person name="Steenwyk J.L."/>
            <person name="Rivero-Menendez O."/>
            <person name="Mead M.E."/>
            <person name="Silva L.P."/>
            <person name="Bastos R.W."/>
            <person name="Alastruey-Izquierdo A."/>
            <person name="Goldman G.H."/>
            <person name="Rokas A."/>
        </authorList>
    </citation>
    <scope>NUCLEOTIDE SEQUENCE</scope>
    <source>
        <strain evidence="5">CNM-CM6805</strain>
    </source>
</reference>
<keyword evidence="6" id="KW-1185">Reference proteome</keyword>
<reference evidence="5" key="1">
    <citation type="journal article" date="2020" name="bioRxiv">
        <title>Genomic and phenotypic heterogeneity of clinical isolates of the human pathogens Aspergillus fumigatus, Aspergillus lentulus and Aspergillus fumigatiaffinis.</title>
        <authorList>
            <person name="dos Santos R.A.C."/>
            <person name="Steenwyk J.L."/>
            <person name="Rivero-Menendez O."/>
            <person name="Mead M.E."/>
            <person name="Silva L.P."/>
            <person name="Bastos R.W."/>
            <person name="Alastruey-Izquierdo A."/>
            <person name="Goldman G.H."/>
            <person name="Rokas A."/>
        </authorList>
    </citation>
    <scope>NUCLEOTIDE SEQUENCE</scope>
    <source>
        <strain evidence="5">CNM-CM6805</strain>
    </source>
</reference>
<dbReference type="GO" id="GO:0019369">
    <property type="term" value="P:arachidonate metabolic process"/>
    <property type="evidence" value="ECO:0007669"/>
    <property type="project" value="TreeGrafter"/>
</dbReference>
<sequence>MATCDHLACVRHVESERTGEIILEDTGRFWRIIQELPDQAIQTPQLALFIGTNAKDLALKHIFPQNNIGRRGERGNINLRLETGSINHDAPLLFVDSSPFIKNPTERSHVLCHETISYTARWRSDHYAVIDVLYARLLFLFSDVICVFADDFSSIAAFLLRLMTWAEIGSAMAFLPELRPRLLIVVSEEGTFSGSPYEELCNGLQSCWMQLSNTFSAVKVFRLAGSDLSPMARHQRLQLEIRSQIEEMFDLRQKNHMLLSALHTASLFAMALEHTARSISQDFNFITASRIHNEVGSDYLGHLQTLIGLSQSYKTEYDSVASLIASTIIMDAYPPRMHRGLIALAKFHLHWPVDRCSKTFESLAVRCFQRSKSVLGLLKAAIKYAVTDAIYDEAVIEDLVKETYGSTTTFFSNTPNTVPGTRVAVTAMTHGSQRIIFTNYNGSASILMDRASCDLSPRFQDTGYIAIRPKELHKEPLLWQVARATSAAPIFFKPVRMAAGDFWDGALGFPNPTELATWEASRLWPGAVVDVAISLGTGEEPKHPRSTNSRNRLLDAFNLLLDGQLEFLNMKMRSRPEQGLLRLNSRLTQPIRLDDAESIQVQKHFVRIHPSAPQDIVDAATALLLSNFYFSLDRPVRYDLGVYYCEGSIRCRGDSYQVADALTELYASQIEFVVEAEVLSRCELGQDICSVCHRYRKNVSFTVRHPSDPITVSIRLADRVTRKISGFPQSLSWFQQQQGFSTQFGTSSHDTPGQIRCLGCTPHGELRPHKRRGDGDLDRYSKRIRR</sequence>
<dbReference type="Gene3D" id="3.40.1090.10">
    <property type="entry name" value="Cytosolic phospholipase A2 catalytic domain"/>
    <property type="match status" value="1"/>
</dbReference>
<dbReference type="InterPro" id="IPR016035">
    <property type="entry name" value="Acyl_Trfase/lysoPLipase"/>
</dbReference>
<protein>
    <recommendedName>
        <fullName evidence="4">PNPLA domain-containing protein</fullName>
    </recommendedName>
</protein>
<keyword evidence="3" id="KW-0443">Lipid metabolism</keyword>
<feature type="domain" description="PNPLA" evidence="4">
    <location>
        <begin position="348"/>
        <end position="516"/>
    </location>
</feature>
<dbReference type="GO" id="GO:0016020">
    <property type="term" value="C:membrane"/>
    <property type="evidence" value="ECO:0007669"/>
    <property type="project" value="TreeGrafter"/>
</dbReference>
<evidence type="ECO:0000256" key="3">
    <source>
        <dbReference type="ARBA" id="ARBA00023098"/>
    </source>
</evidence>
<accession>A0A8H4M6Y7</accession>
<evidence type="ECO:0000259" key="4">
    <source>
        <dbReference type="Pfam" id="PF01734"/>
    </source>
</evidence>
<evidence type="ECO:0000313" key="5">
    <source>
        <dbReference type="EMBL" id="KAF4230620.1"/>
    </source>
</evidence>
<proteinExistence type="predicted"/>
<evidence type="ECO:0000256" key="2">
    <source>
        <dbReference type="ARBA" id="ARBA00022963"/>
    </source>
</evidence>
<dbReference type="GO" id="GO:0046486">
    <property type="term" value="P:glycerolipid metabolic process"/>
    <property type="evidence" value="ECO:0007669"/>
    <property type="project" value="UniProtKB-ARBA"/>
</dbReference>
<dbReference type="GO" id="GO:0047499">
    <property type="term" value="F:calcium-independent phospholipase A2 activity"/>
    <property type="evidence" value="ECO:0007669"/>
    <property type="project" value="TreeGrafter"/>
</dbReference>
<dbReference type="PANTHER" id="PTHR24185:SF1">
    <property type="entry name" value="CALCIUM-INDEPENDENT PHOSPHOLIPASE A2-GAMMA"/>
    <property type="match status" value="1"/>
</dbReference>
<dbReference type="PANTHER" id="PTHR24185">
    <property type="entry name" value="CALCIUM-INDEPENDENT PHOSPHOLIPASE A2-GAMMA"/>
    <property type="match status" value="1"/>
</dbReference>
<keyword evidence="2" id="KW-0442">Lipid degradation</keyword>
<dbReference type="GO" id="GO:0016042">
    <property type="term" value="P:lipid catabolic process"/>
    <property type="evidence" value="ECO:0007669"/>
    <property type="project" value="UniProtKB-KW"/>
</dbReference>
<keyword evidence="1" id="KW-0378">Hydrolase</keyword>
<dbReference type="InterPro" id="IPR002641">
    <property type="entry name" value="PNPLA_dom"/>
</dbReference>